<evidence type="ECO:0000313" key="6">
    <source>
        <dbReference type="Proteomes" id="UP001165122"/>
    </source>
</evidence>
<comment type="caution">
    <text evidence="5">The sequence shown here is derived from an EMBL/GenBank/DDBJ whole genome shotgun (WGS) entry which is preliminary data.</text>
</comment>
<feature type="transmembrane region" description="Helical" evidence="3">
    <location>
        <begin position="24"/>
        <end position="44"/>
    </location>
</feature>
<organism evidence="5 6">
    <name type="scientific">Triparma laevis f. longispina</name>
    <dbReference type="NCBI Taxonomy" id="1714387"/>
    <lineage>
        <taxon>Eukaryota</taxon>
        <taxon>Sar</taxon>
        <taxon>Stramenopiles</taxon>
        <taxon>Ochrophyta</taxon>
        <taxon>Bolidophyceae</taxon>
        <taxon>Parmales</taxon>
        <taxon>Triparmaceae</taxon>
        <taxon>Triparma</taxon>
    </lineage>
</organism>
<evidence type="ECO:0000313" key="5">
    <source>
        <dbReference type="EMBL" id="GMI17499.1"/>
    </source>
</evidence>
<dbReference type="PANTHER" id="PTHR22775">
    <property type="entry name" value="SORTING NEXIN"/>
    <property type="match status" value="1"/>
</dbReference>
<keyword evidence="3" id="KW-0812">Transmembrane</keyword>
<feature type="compositionally biased region" description="Polar residues" evidence="2">
    <location>
        <begin position="1092"/>
        <end position="1113"/>
    </location>
</feature>
<dbReference type="SMART" id="SM00312">
    <property type="entry name" value="PX"/>
    <property type="match status" value="1"/>
</dbReference>
<dbReference type="InterPro" id="IPR013937">
    <property type="entry name" value="Sorting_nexin_C"/>
</dbReference>
<comment type="similarity">
    <text evidence="1">Belongs to the sorting nexin family.</text>
</comment>
<dbReference type="Pfam" id="PF02194">
    <property type="entry name" value="PXA"/>
    <property type="match status" value="1"/>
</dbReference>
<dbReference type="InterPro" id="IPR003114">
    <property type="entry name" value="Phox_assoc"/>
</dbReference>
<dbReference type="CDD" id="cd06093">
    <property type="entry name" value="PX_domain"/>
    <property type="match status" value="1"/>
</dbReference>
<name>A0A9W7FR64_9STRA</name>
<keyword evidence="6" id="KW-1185">Reference proteome</keyword>
<feature type="compositionally biased region" description="Acidic residues" evidence="2">
    <location>
        <begin position="787"/>
        <end position="806"/>
    </location>
</feature>
<feature type="region of interest" description="Disordered" evidence="2">
    <location>
        <begin position="764"/>
        <end position="810"/>
    </location>
</feature>
<evidence type="ECO:0000256" key="1">
    <source>
        <dbReference type="ARBA" id="ARBA00010883"/>
    </source>
</evidence>
<dbReference type="PROSITE" id="PS50195">
    <property type="entry name" value="PX"/>
    <property type="match status" value="1"/>
</dbReference>
<feature type="compositionally biased region" description="Low complexity" evidence="2">
    <location>
        <begin position="576"/>
        <end position="591"/>
    </location>
</feature>
<dbReference type="InterPro" id="IPR001683">
    <property type="entry name" value="PX_dom"/>
</dbReference>
<keyword evidence="3" id="KW-0472">Membrane</keyword>
<protein>
    <recommendedName>
        <fullName evidence="4">PX domain-containing protein</fullName>
    </recommendedName>
</protein>
<evidence type="ECO:0000256" key="3">
    <source>
        <dbReference type="SAM" id="Phobius"/>
    </source>
</evidence>
<dbReference type="SUPFAM" id="SSF64268">
    <property type="entry name" value="PX domain"/>
    <property type="match status" value="1"/>
</dbReference>
<accession>A0A9W7FR64</accession>
<dbReference type="Pfam" id="PF08628">
    <property type="entry name" value="Nexin_C"/>
    <property type="match status" value="1"/>
</dbReference>
<dbReference type="Proteomes" id="UP001165122">
    <property type="component" value="Unassembled WGS sequence"/>
</dbReference>
<gene>
    <name evidence="5" type="ORF">TrLO_g6040</name>
</gene>
<evidence type="ECO:0000259" key="4">
    <source>
        <dbReference type="PROSITE" id="PS50195"/>
    </source>
</evidence>
<reference evidence="6" key="1">
    <citation type="journal article" date="2023" name="Commun. Biol.">
        <title>Genome analysis of Parmales, the sister group of diatoms, reveals the evolutionary specialization of diatoms from phago-mixotrophs to photoautotrophs.</title>
        <authorList>
            <person name="Ban H."/>
            <person name="Sato S."/>
            <person name="Yoshikawa S."/>
            <person name="Yamada K."/>
            <person name="Nakamura Y."/>
            <person name="Ichinomiya M."/>
            <person name="Sato N."/>
            <person name="Blanc-Mathieu R."/>
            <person name="Endo H."/>
            <person name="Kuwata A."/>
            <person name="Ogata H."/>
        </authorList>
    </citation>
    <scope>NUCLEOTIDE SEQUENCE [LARGE SCALE GENOMIC DNA]</scope>
    <source>
        <strain evidence="6">NIES 3700</strain>
    </source>
</reference>
<feature type="compositionally biased region" description="Low complexity" evidence="2">
    <location>
        <begin position="866"/>
        <end position="905"/>
    </location>
</feature>
<sequence length="1959" mass="217251">MPKSPRSLLSSLDSSSILSTLKPLSLPLAIFGVIISFFKPSLLYGLFSFITSSLKYGLYASVITASSLTTLSIYFSLQSRFRRTARSLKNATLGSASSEVDRLLNENERNVKELGSAGLVSSHTSFLNNYSYLPAPLITELSTLTSLIIKDFILHWFKPMSAPVMDPKFVNEVQGAISCILGQVCVDGWKRGNLGRLVAVRLVKMLEKNVYWYKIFKEEAKLEKEHDTTPFIPPTSSDNYSPPQKYISDLKFQHKISLKFLKHKRLHTAVSVDNLNNYSEEITVKEQKYLRILSGHLVKRLILLNRCGGLNKTCGIVNSLISDILANCVLNPVVNLFCSSTVNGWIKMAIDTKPEGEEGRKGLKSEDVIDGRMYGREGGIEPGRRPSFLGGGEDRGFRYFAGVMGEMESSMLLSDKNKGAFLVRVDVERNMFISLVSLDSPLSAPPEFFTEEKKKRGNFLSRDRKESEGEEDGIKKFEKMKGDAAKRTTHIRIDVTSEKFFYKERDDYYFSRLFALSEGFVSLSELLEELEGGVIFREEGIVFEEEVYGERERTESNKSTSSKKTPPATPERRPSIETTTTTTTTESTPNTAQQRPPLHTRNPTQPIHLQQQRPLFSPPSHRRRRSSGSRIKKLWVKEALEDEDVKKIIKNTPKKKTVKQKEVMTFSQASSSTPDPPETTTPDSPNLSPITSLCVDDVTIFILNDENNMGNAVNLGFTVEGTVWQTRGFIKSARRLVQAIETILRHGMKDVTSTGFTDGVVRMTSERKNRGGMNESVRLEELGFSDSDSDSDEESEEEIDDEIEDSEAGKAVRDIIARSNAEKLSSKNQGRRGTLRENAEYYKEGGNAISPQISVVTDYFNDDPDSPIIQSTNSSSPSNTNKQSPNSSGNNPSSPSPQPSTTLLLSSSLQNPSDVAGKALIAAWLQTGSTYQVMKLLVRASDSSKSQLYHSGSAMLEAKTMGNVVHILKRLNEVEIKVDTTAVIADEGEGDDDDGFVEETRNFQHSSSVSSIGEHQVGGELRKTDSPRRNMSAPESIPNLPHPLKRISSETSATSMKNPANILGNAFNKISGEIKDTAKGIRNPFKRKSQQRKSTTESLLSQLPSITTATTNDHNVDGSNPPSPPDSPMRPAHQFSTPYHHNSVTATRLRLARQKGAEAWARKTTSSTNKWSSRPNLNRLKDVSETLNKHITRMNAQPYTLQTVGPARIFEIPSDDSSLLFSPKPRPIRPIGVHNDVNTMHNFISFVATYREIVPPSPLGEMASAKGGIRVWRCVVHYYPSDRSARVEDPKWEDKKFEGDEWNKSKLPMRFRGKNSRASCRRTWGGEIGGEVTIDEFEYSPKQGQRENFQYRMSMWRKPTVNILGVTFEILDGYMVDLVGYDGSLREVSDACLSYYLLSNEKEEGEEGITISIVDGEKPVMSLSPSKVRASLCVLSSKQEIEAQALFSSGRTRRTATISPTIAMLTYATSKGGGEQLVRDLGRPGLNGCRVSLDELKAMGIYKESGMLNLECTVEGVVKQTSGGEMFAKPVILYRLRVGCERREGDDGRVVREEWIIMRRYNDFVSLHKKLKGQLTEHNPKGKLLTALEGSGDGKRMRLLPALPPKKSLNAMGVGGGTKFLEQRGKKLGNYLKYLLNRRHVLWSSSELVDFLCAAESIGGGGGDGEDDWGRSEGSRNVVMMGGVGFGGSKTEELLNAKRAAGGDILAETTSFVVDSFNQSSTKVGLVGTAIAESTRNLTGMLKKKKGGEVSEKGKEVKGSEGKSKNNNSDARAMAFQAAMAASIKERLKEVSLREVQEGIFDLVKELLSLDKATFLRGRMISVIRGLVNFMTSGSSFHKTLLKLHNQYLTGETIGTGVKWVRELLWPNGEWKEPAEPYTLKERVELEAAVRNGIPALIPDTFTSVVGDELAEEGAKTLHEMIQNPLVLRSISFQLVDLLLLEAYPDLNIDLDALHSVED</sequence>
<feature type="compositionally biased region" description="Polar residues" evidence="2">
    <location>
        <begin position="1003"/>
        <end position="1013"/>
    </location>
</feature>
<feature type="region of interest" description="Disordered" evidence="2">
    <location>
        <begin position="1078"/>
        <end position="1137"/>
    </location>
</feature>
<feature type="region of interest" description="Disordered" evidence="2">
    <location>
        <begin position="1744"/>
        <end position="1769"/>
    </location>
</feature>
<evidence type="ECO:0000256" key="2">
    <source>
        <dbReference type="SAM" id="MobiDB-lite"/>
    </source>
</evidence>
<feature type="compositionally biased region" description="Basic residues" evidence="2">
    <location>
        <begin position="620"/>
        <end position="630"/>
    </location>
</feature>
<feature type="compositionally biased region" description="Polar residues" evidence="2">
    <location>
        <begin position="601"/>
        <end position="612"/>
    </location>
</feature>
<feature type="region of interest" description="Disordered" evidence="2">
    <location>
        <begin position="547"/>
        <end position="630"/>
    </location>
</feature>
<dbReference type="InterPro" id="IPR036871">
    <property type="entry name" value="PX_dom_sf"/>
</dbReference>
<feature type="region of interest" description="Disordered" evidence="2">
    <location>
        <begin position="857"/>
        <end position="905"/>
    </location>
</feature>
<dbReference type="GO" id="GO:0035091">
    <property type="term" value="F:phosphatidylinositol binding"/>
    <property type="evidence" value="ECO:0007669"/>
    <property type="project" value="InterPro"/>
</dbReference>
<dbReference type="OrthoDB" id="201370at2759"/>
<feature type="domain" description="PX" evidence="4">
    <location>
        <begin position="1512"/>
        <end position="1659"/>
    </location>
</feature>
<proteinExistence type="inferred from homology"/>
<keyword evidence="3" id="KW-1133">Transmembrane helix</keyword>
<dbReference type="Gene3D" id="3.30.1520.10">
    <property type="entry name" value="Phox-like domain"/>
    <property type="match status" value="1"/>
</dbReference>
<dbReference type="PANTHER" id="PTHR22775:SF3">
    <property type="entry name" value="SORTING NEXIN-13"/>
    <property type="match status" value="1"/>
</dbReference>
<dbReference type="Pfam" id="PF00787">
    <property type="entry name" value="PX"/>
    <property type="match status" value="1"/>
</dbReference>
<dbReference type="EMBL" id="BRXW01000293">
    <property type="protein sequence ID" value="GMI17499.1"/>
    <property type="molecule type" value="Genomic_DNA"/>
</dbReference>
<feature type="region of interest" description="Disordered" evidence="2">
    <location>
        <begin position="654"/>
        <end position="688"/>
    </location>
</feature>
<feature type="transmembrane region" description="Helical" evidence="3">
    <location>
        <begin position="56"/>
        <end position="77"/>
    </location>
</feature>
<feature type="compositionally biased region" description="Basic and acidic residues" evidence="2">
    <location>
        <begin position="1747"/>
        <end position="1764"/>
    </location>
</feature>
<feature type="region of interest" description="Disordered" evidence="2">
    <location>
        <begin position="1003"/>
        <end position="1045"/>
    </location>
</feature>